<gene>
    <name evidence="1" type="ORF">LCGC14_2339070</name>
</gene>
<protein>
    <submittedName>
        <fullName evidence="1">Uncharacterized protein</fullName>
    </submittedName>
</protein>
<dbReference type="EMBL" id="LAZR01033797">
    <property type="protein sequence ID" value="KKL47087.1"/>
    <property type="molecule type" value="Genomic_DNA"/>
</dbReference>
<organism evidence="1">
    <name type="scientific">marine sediment metagenome</name>
    <dbReference type="NCBI Taxonomy" id="412755"/>
    <lineage>
        <taxon>unclassified sequences</taxon>
        <taxon>metagenomes</taxon>
        <taxon>ecological metagenomes</taxon>
    </lineage>
</organism>
<accession>A0A0F9F7L6</accession>
<name>A0A0F9F7L6_9ZZZZ</name>
<dbReference type="AlphaFoldDB" id="A0A0F9F7L6"/>
<evidence type="ECO:0000313" key="1">
    <source>
        <dbReference type="EMBL" id="KKL47087.1"/>
    </source>
</evidence>
<reference evidence="1" key="1">
    <citation type="journal article" date="2015" name="Nature">
        <title>Complex archaea that bridge the gap between prokaryotes and eukaryotes.</title>
        <authorList>
            <person name="Spang A."/>
            <person name="Saw J.H."/>
            <person name="Jorgensen S.L."/>
            <person name="Zaremba-Niedzwiedzka K."/>
            <person name="Martijn J."/>
            <person name="Lind A.E."/>
            <person name="van Eijk R."/>
            <person name="Schleper C."/>
            <person name="Guy L."/>
            <person name="Ettema T.J."/>
        </authorList>
    </citation>
    <scope>NUCLEOTIDE SEQUENCE</scope>
</reference>
<comment type="caution">
    <text evidence="1">The sequence shown here is derived from an EMBL/GenBank/DDBJ whole genome shotgun (WGS) entry which is preliminary data.</text>
</comment>
<proteinExistence type="predicted"/>
<sequence>MINYLGLKKNKHITCQSTGRQKTAAGYRSVSAHWERQMRYFNHRYVVSLLFISVLFLSEGVSAQESEGWSEANATVLNEVSVYLKKPEYIGLFGLGSLFTNKLEVVYANYKLPEGARIRLLEKWDTGARGYRYVRFQWQHNGKRKEGWTWAGKKPNYWLTIQPDNATEPFASHISHSSISIPGHRFSGIGEQFLSLFVGKAYGFGDYLSAGLKGNIPLIKLPVVPFPAAELLEFIGRAFNTGFNTDVDNHGALYTHSLGEMAHFTVVRQPQDFIKFILDLLA</sequence>